<evidence type="ECO:0000313" key="4">
    <source>
        <dbReference type="Proteomes" id="UP000094527"/>
    </source>
</evidence>
<dbReference type="Proteomes" id="UP000094527">
    <property type="component" value="Unassembled WGS sequence"/>
</dbReference>
<name>A0A1D2MEW6_ORCCI</name>
<feature type="signal peptide" evidence="2">
    <location>
        <begin position="1"/>
        <end position="26"/>
    </location>
</feature>
<protein>
    <submittedName>
        <fullName evidence="3">Uncharacterized protein</fullName>
    </submittedName>
</protein>
<sequence>MRITVKAQHWALSVFLLLVVCTFTSAITHTAAVKFSKSIQETPKPAEYDQPKPTVASSKLSSRQGNHDEQLDDVLESSLIETEMTKRTSNASDSKPVIKVKSKENREDSPANLDVIGAAELSPEGRFAKSDYTESLVDKNPRIYYGDASPEFQHGTGEVSEYENVNPTGKYELNEKQKGKFYFPKHYMNSKTGPGFKNNPKSVIGLPGKRVPDHLEYTEDHPQGHEFPEGSPHVADGHPEEHPEHDIPYGHGHIHDGHHPHGHGIEEHHGKEHHPHHHISGYGYQHHYGGYRHTIGDKVDAVGKALHFLIPSALLLTGVSHYSQTEFMCQQLQIITDKSDPCCDDAQTIEASATTTS</sequence>
<keyword evidence="4" id="KW-1185">Reference proteome</keyword>
<feature type="compositionally biased region" description="Basic and acidic residues" evidence="1">
    <location>
        <begin position="214"/>
        <end position="228"/>
    </location>
</feature>
<evidence type="ECO:0000256" key="2">
    <source>
        <dbReference type="SAM" id="SignalP"/>
    </source>
</evidence>
<feature type="chain" id="PRO_5008903908" evidence="2">
    <location>
        <begin position="27"/>
        <end position="357"/>
    </location>
</feature>
<comment type="caution">
    <text evidence="3">The sequence shown here is derived from an EMBL/GenBank/DDBJ whole genome shotgun (WGS) entry which is preliminary data.</text>
</comment>
<dbReference type="EMBL" id="LJIJ01001521">
    <property type="protein sequence ID" value="ODM91529.1"/>
    <property type="molecule type" value="Genomic_DNA"/>
</dbReference>
<feature type="compositionally biased region" description="Polar residues" evidence="1">
    <location>
        <begin position="55"/>
        <end position="64"/>
    </location>
</feature>
<organism evidence="3 4">
    <name type="scientific">Orchesella cincta</name>
    <name type="common">Springtail</name>
    <name type="synonym">Podura cincta</name>
    <dbReference type="NCBI Taxonomy" id="48709"/>
    <lineage>
        <taxon>Eukaryota</taxon>
        <taxon>Metazoa</taxon>
        <taxon>Ecdysozoa</taxon>
        <taxon>Arthropoda</taxon>
        <taxon>Hexapoda</taxon>
        <taxon>Collembola</taxon>
        <taxon>Entomobryomorpha</taxon>
        <taxon>Entomobryoidea</taxon>
        <taxon>Orchesellidae</taxon>
        <taxon>Orchesellinae</taxon>
        <taxon>Orchesella</taxon>
    </lineage>
</organism>
<keyword evidence="2" id="KW-0732">Signal</keyword>
<feature type="compositionally biased region" description="Basic and acidic residues" evidence="1">
    <location>
        <begin position="235"/>
        <end position="270"/>
    </location>
</feature>
<evidence type="ECO:0000313" key="3">
    <source>
        <dbReference type="EMBL" id="ODM91529.1"/>
    </source>
</evidence>
<dbReference type="AlphaFoldDB" id="A0A1D2MEW6"/>
<reference evidence="3 4" key="1">
    <citation type="journal article" date="2016" name="Genome Biol. Evol.">
        <title>Gene Family Evolution Reflects Adaptation to Soil Environmental Stressors in the Genome of the Collembolan Orchesella cincta.</title>
        <authorList>
            <person name="Faddeeva-Vakhrusheva A."/>
            <person name="Derks M.F."/>
            <person name="Anvar S.Y."/>
            <person name="Agamennone V."/>
            <person name="Suring W."/>
            <person name="Smit S."/>
            <person name="van Straalen N.M."/>
            <person name="Roelofs D."/>
        </authorList>
    </citation>
    <scope>NUCLEOTIDE SEQUENCE [LARGE SCALE GENOMIC DNA]</scope>
    <source>
        <tissue evidence="3">Mixed pool</tissue>
    </source>
</reference>
<gene>
    <name evidence="3" type="ORF">Ocin01_15153</name>
</gene>
<feature type="region of interest" description="Disordered" evidence="1">
    <location>
        <begin position="42"/>
        <end position="72"/>
    </location>
</feature>
<accession>A0A1D2MEW6</accession>
<evidence type="ECO:0000256" key="1">
    <source>
        <dbReference type="SAM" id="MobiDB-lite"/>
    </source>
</evidence>
<feature type="region of interest" description="Disordered" evidence="1">
    <location>
        <begin position="214"/>
        <end position="283"/>
    </location>
</feature>
<proteinExistence type="predicted"/>
<feature type="region of interest" description="Disordered" evidence="1">
    <location>
        <begin position="84"/>
        <end position="111"/>
    </location>
</feature>